<dbReference type="Pfam" id="PF08450">
    <property type="entry name" value="SGL"/>
    <property type="match status" value="1"/>
</dbReference>
<feature type="domain" description="SMP-30/Gluconolactonase/LRE-like region" evidence="2">
    <location>
        <begin position="53"/>
        <end position="268"/>
    </location>
</feature>
<dbReference type="GO" id="GO:0016787">
    <property type="term" value="F:hydrolase activity"/>
    <property type="evidence" value="ECO:0007669"/>
    <property type="project" value="UniProtKB-KW"/>
</dbReference>
<name>A0A9X2X8A8_9HYPH</name>
<dbReference type="Proteomes" id="UP001149009">
    <property type="component" value="Unassembled WGS sequence"/>
</dbReference>
<dbReference type="PANTHER" id="PTHR47572">
    <property type="entry name" value="LIPOPROTEIN-RELATED"/>
    <property type="match status" value="1"/>
</dbReference>
<evidence type="ECO:0000313" key="3">
    <source>
        <dbReference type="EMBL" id="MCT8990568.1"/>
    </source>
</evidence>
<sequence>MTRSPFTHEDPAVLPLDRVSVFFDGQYSDPRLHHPEGVAVAADGSVWCGNAEGDIVRIDPRTGAIERLATTGGFTLGLAFEGDANLYVCDQKSAAVWRLHLSDRSLTRFTAPGIRIPNYPVVDPHRNCLYVSDSFGAGAAGPGVWRYDLSSGEGELWWREPMQFANGMALSEDGRTLYVVETFGRKVSRIEIGPDGLPAGIGVAAENLPGLPDGIALDERGDLFVSCYEPSRILRIDRSGRLDVYVEDPEAHLLCHPTNIAFDGKTLYAANLGRWHIASIETDTSAPPLAAMVGIHMKKGASS</sequence>
<keyword evidence="1" id="KW-0378">Hydrolase</keyword>
<dbReference type="InterPro" id="IPR013658">
    <property type="entry name" value="SGL"/>
</dbReference>
<proteinExistence type="predicted"/>
<accession>A0A9X2X8A8</accession>
<keyword evidence="4" id="KW-1185">Reference proteome</keyword>
<dbReference type="AlphaFoldDB" id="A0A9X2X8A8"/>
<gene>
    <name evidence="3" type="ORF">NYR54_09730</name>
</gene>
<dbReference type="InterPro" id="IPR011042">
    <property type="entry name" value="6-blade_b-propeller_TolB-like"/>
</dbReference>
<evidence type="ECO:0000259" key="2">
    <source>
        <dbReference type="Pfam" id="PF08450"/>
    </source>
</evidence>
<evidence type="ECO:0000256" key="1">
    <source>
        <dbReference type="ARBA" id="ARBA00022801"/>
    </source>
</evidence>
<evidence type="ECO:0000313" key="4">
    <source>
        <dbReference type="Proteomes" id="UP001149009"/>
    </source>
</evidence>
<dbReference type="RefSeq" id="WP_261515450.1">
    <property type="nucleotide sequence ID" value="NZ_JAODNV010000010.1"/>
</dbReference>
<comment type="caution">
    <text evidence="3">The sequence shown here is derived from an EMBL/GenBank/DDBJ whole genome shotgun (WGS) entry which is preliminary data.</text>
</comment>
<dbReference type="EMBL" id="JAODNV010000010">
    <property type="protein sequence ID" value="MCT8990568.1"/>
    <property type="molecule type" value="Genomic_DNA"/>
</dbReference>
<dbReference type="Gene3D" id="2.120.10.30">
    <property type="entry name" value="TolB, C-terminal domain"/>
    <property type="match status" value="1"/>
</dbReference>
<dbReference type="SUPFAM" id="SSF63829">
    <property type="entry name" value="Calcium-dependent phosphotriesterase"/>
    <property type="match status" value="1"/>
</dbReference>
<reference evidence="3" key="1">
    <citation type="submission" date="2022-08" db="EMBL/GenBank/DDBJ databases">
        <title>Chelativorans sichuanense sp. nov., a paraffin oil-degrading bacterium isolated from a mixture of oil-based drill cuttings and paddy soil.</title>
        <authorList>
            <person name="Yu J."/>
            <person name="Liu H."/>
            <person name="Chen Q."/>
        </authorList>
    </citation>
    <scope>NUCLEOTIDE SEQUENCE</scope>
    <source>
        <strain evidence="3">SCAU 2101</strain>
    </source>
</reference>
<dbReference type="InterPro" id="IPR051262">
    <property type="entry name" value="SMP-30/CGR1_Lactonase"/>
</dbReference>
<protein>
    <submittedName>
        <fullName evidence="3">SMP-30/gluconolactonase/LRE family protein</fullName>
    </submittedName>
</protein>
<dbReference type="PANTHER" id="PTHR47572:SF4">
    <property type="entry name" value="LACTONASE DRP35"/>
    <property type="match status" value="1"/>
</dbReference>
<organism evidence="3 4">
    <name type="scientific">Chelativorans petroleitrophicus</name>
    <dbReference type="NCBI Taxonomy" id="2975484"/>
    <lineage>
        <taxon>Bacteria</taxon>
        <taxon>Pseudomonadati</taxon>
        <taxon>Pseudomonadota</taxon>
        <taxon>Alphaproteobacteria</taxon>
        <taxon>Hyphomicrobiales</taxon>
        <taxon>Phyllobacteriaceae</taxon>
        <taxon>Chelativorans</taxon>
    </lineage>
</organism>